<keyword evidence="1" id="KW-0472">Membrane</keyword>
<dbReference type="AlphaFoldDB" id="A0A370FM78"/>
<feature type="transmembrane region" description="Helical" evidence="1">
    <location>
        <begin position="141"/>
        <end position="163"/>
    </location>
</feature>
<proteinExistence type="predicted"/>
<evidence type="ECO:0000313" key="3">
    <source>
        <dbReference type="Proteomes" id="UP000255265"/>
    </source>
</evidence>
<feature type="transmembrane region" description="Helical" evidence="1">
    <location>
        <begin position="86"/>
        <end position="103"/>
    </location>
</feature>
<organism evidence="2 3">
    <name type="scientific">Pseudacidovorax intermedius</name>
    <dbReference type="NCBI Taxonomy" id="433924"/>
    <lineage>
        <taxon>Bacteria</taxon>
        <taxon>Pseudomonadati</taxon>
        <taxon>Pseudomonadota</taxon>
        <taxon>Betaproteobacteria</taxon>
        <taxon>Burkholderiales</taxon>
        <taxon>Comamonadaceae</taxon>
        <taxon>Pseudacidovorax</taxon>
    </lineage>
</organism>
<feature type="transmembrane region" description="Helical" evidence="1">
    <location>
        <begin position="175"/>
        <end position="194"/>
    </location>
</feature>
<dbReference type="EMBL" id="QQAV01000001">
    <property type="protein sequence ID" value="RDI28275.1"/>
    <property type="molecule type" value="Genomic_DNA"/>
</dbReference>
<dbReference type="RefSeq" id="WP_017757417.1">
    <property type="nucleotide sequence ID" value="NZ_QQAV01000001.1"/>
</dbReference>
<evidence type="ECO:0000256" key="1">
    <source>
        <dbReference type="SAM" id="Phobius"/>
    </source>
</evidence>
<name>A0A370FM78_9BURK</name>
<feature type="transmembrane region" description="Helical" evidence="1">
    <location>
        <begin position="109"/>
        <end position="132"/>
    </location>
</feature>
<sequence length="343" mass="35934">MRNLFATLHEVPIAALSALLVMAGAAVVHRYCMLIGYAPEAGVSISFGAAVALVVLLGLAFLWLLLQAPVWVPALYELPRLGFKEAVLTQCVAFLAFAVWTISRSTPAAWEWIGGLTTALLVMASALGRLILARGARWWRFALSVLAAATGCALVLGALILILKLGVFDPDVAEWVFWLAALAVLSLTTLFNALPGLGKNAFVVSVALVGVVLGVIGVIGRSGFIAEGAAAVVGLRIDGESQLRVNRAACLTLLSVVPVRKSDPRFKLADEATGPGCRDYGNAVTARVDLRGGGRWVLQVRSINGWDADPAASRVSVTDSAVELVLRPLPDALAPSPASAGHS</sequence>
<reference evidence="2 3" key="1">
    <citation type="submission" date="2018-07" db="EMBL/GenBank/DDBJ databases">
        <title>Genomic Encyclopedia of Type Strains, Phase IV (KMG-IV): sequencing the most valuable type-strain genomes for metagenomic binning, comparative biology and taxonomic classification.</title>
        <authorList>
            <person name="Goeker M."/>
        </authorList>
    </citation>
    <scope>NUCLEOTIDE SEQUENCE [LARGE SCALE GENOMIC DNA]</scope>
    <source>
        <strain evidence="2 3">DSM 21352</strain>
    </source>
</reference>
<feature type="transmembrane region" description="Helical" evidence="1">
    <location>
        <begin position="41"/>
        <end position="66"/>
    </location>
</feature>
<keyword evidence="1" id="KW-0812">Transmembrane</keyword>
<keyword evidence="1" id="KW-1133">Transmembrane helix</keyword>
<comment type="caution">
    <text evidence="2">The sequence shown here is derived from an EMBL/GenBank/DDBJ whole genome shotgun (WGS) entry which is preliminary data.</text>
</comment>
<feature type="transmembrane region" description="Helical" evidence="1">
    <location>
        <begin position="201"/>
        <end position="220"/>
    </location>
</feature>
<dbReference type="Proteomes" id="UP000255265">
    <property type="component" value="Unassembled WGS sequence"/>
</dbReference>
<evidence type="ECO:0000313" key="2">
    <source>
        <dbReference type="EMBL" id="RDI28275.1"/>
    </source>
</evidence>
<protein>
    <submittedName>
        <fullName evidence="2">Uncharacterized protein</fullName>
    </submittedName>
</protein>
<keyword evidence="3" id="KW-1185">Reference proteome</keyword>
<gene>
    <name evidence="2" type="ORF">DFR41_10127</name>
</gene>
<accession>A0A370FM78</accession>